<protein>
    <submittedName>
        <fullName evidence="1">Domain of uncharacterized function (DUF3783)</fullName>
    </submittedName>
</protein>
<name>A0A174GBS8_9CLOT</name>
<proteinExistence type="predicted"/>
<sequence>MTFTKLDMNDNSQVEGRACVVIYNIGGKELKSIQGYASLLGVRDQIVLYPKNADTVMKDILENNIKSDCTDGRKERAIIFNALSPAKINVFLENLRKLKINNVLKATVTETSINWTLNEIVANLSAERMAISQGNFDAHH</sequence>
<gene>
    <name evidence="1" type="ORF">ERS852470_02807</name>
</gene>
<dbReference type="GeneID" id="83010940"/>
<dbReference type="InterPro" id="IPR016621">
    <property type="entry name" value="UCP014543"/>
</dbReference>
<dbReference type="Proteomes" id="UP000095558">
    <property type="component" value="Unassembled WGS sequence"/>
</dbReference>
<dbReference type="OrthoDB" id="1754647at2"/>
<dbReference type="EMBL" id="CYZV01000033">
    <property type="protein sequence ID" value="CUO59893.1"/>
    <property type="molecule type" value="Genomic_DNA"/>
</dbReference>
<organism evidence="1 2">
    <name type="scientific">Clostridium disporicum</name>
    <dbReference type="NCBI Taxonomy" id="84024"/>
    <lineage>
        <taxon>Bacteria</taxon>
        <taxon>Bacillati</taxon>
        <taxon>Bacillota</taxon>
        <taxon>Clostridia</taxon>
        <taxon>Eubacteriales</taxon>
        <taxon>Clostridiaceae</taxon>
        <taxon>Clostridium</taxon>
    </lineage>
</organism>
<evidence type="ECO:0000313" key="2">
    <source>
        <dbReference type="Proteomes" id="UP000095558"/>
    </source>
</evidence>
<dbReference type="Pfam" id="PF12646">
    <property type="entry name" value="DUF3783"/>
    <property type="match status" value="1"/>
</dbReference>
<dbReference type="AlphaFoldDB" id="A0A174GBS8"/>
<evidence type="ECO:0000313" key="1">
    <source>
        <dbReference type="EMBL" id="CUO59893.1"/>
    </source>
</evidence>
<dbReference type="RefSeq" id="WP_042395416.1">
    <property type="nucleotide sequence ID" value="NZ_CYZV01000033.1"/>
</dbReference>
<reference evidence="1 2" key="1">
    <citation type="submission" date="2015-09" db="EMBL/GenBank/DDBJ databases">
        <authorList>
            <consortium name="Pathogen Informatics"/>
        </authorList>
    </citation>
    <scope>NUCLEOTIDE SEQUENCE [LARGE SCALE GENOMIC DNA]</scope>
    <source>
        <strain evidence="1 2">2789STDY5834855</strain>
    </source>
</reference>
<accession>A0A174GBS8</accession>